<dbReference type="EMBL" id="JBIGHY010000010">
    <property type="protein sequence ID" value="MFG6416569.1"/>
    <property type="molecule type" value="Genomic_DNA"/>
</dbReference>
<evidence type="ECO:0000313" key="3">
    <source>
        <dbReference type="Proteomes" id="UP001606300"/>
    </source>
</evidence>
<organism evidence="2 3">
    <name type="scientific">Pelomonas dachongensis</name>
    <dbReference type="NCBI Taxonomy" id="3299029"/>
    <lineage>
        <taxon>Bacteria</taxon>
        <taxon>Pseudomonadati</taxon>
        <taxon>Pseudomonadota</taxon>
        <taxon>Betaproteobacteria</taxon>
        <taxon>Burkholderiales</taxon>
        <taxon>Sphaerotilaceae</taxon>
        <taxon>Roseateles</taxon>
    </lineage>
</organism>
<proteinExistence type="predicted"/>
<protein>
    <submittedName>
        <fullName evidence="2">ABC transporter permease</fullName>
    </submittedName>
</protein>
<keyword evidence="3" id="KW-1185">Reference proteome</keyword>
<dbReference type="SUPFAM" id="SSF48452">
    <property type="entry name" value="TPR-like"/>
    <property type="match status" value="1"/>
</dbReference>
<feature type="region of interest" description="Disordered" evidence="1">
    <location>
        <begin position="197"/>
        <end position="228"/>
    </location>
</feature>
<evidence type="ECO:0000256" key="1">
    <source>
        <dbReference type="SAM" id="MobiDB-lite"/>
    </source>
</evidence>
<name>A0ABW7ETC0_9BURK</name>
<feature type="compositionally biased region" description="Low complexity" evidence="1">
    <location>
        <begin position="210"/>
        <end position="228"/>
    </location>
</feature>
<evidence type="ECO:0000313" key="2">
    <source>
        <dbReference type="EMBL" id="MFG6416569.1"/>
    </source>
</evidence>
<dbReference type="Proteomes" id="UP001606300">
    <property type="component" value="Unassembled WGS sequence"/>
</dbReference>
<reference evidence="2 3" key="1">
    <citation type="submission" date="2024-09" db="EMBL/GenBank/DDBJ databases">
        <title>Novel species of the genus Pelomonas and Roseateles isolated from streams.</title>
        <authorList>
            <person name="Lu H."/>
        </authorList>
    </citation>
    <scope>NUCLEOTIDE SEQUENCE [LARGE SCALE GENOMIC DNA]</scope>
    <source>
        <strain evidence="2 3">DC23W</strain>
    </source>
</reference>
<dbReference type="InterPro" id="IPR011990">
    <property type="entry name" value="TPR-like_helical_dom_sf"/>
</dbReference>
<gene>
    <name evidence="2" type="ORF">ACG02S_21975</name>
</gene>
<dbReference type="Gene3D" id="1.25.40.10">
    <property type="entry name" value="Tetratricopeptide repeat domain"/>
    <property type="match status" value="1"/>
</dbReference>
<dbReference type="RefSeq" id="WP_394472635.1">
    <property type="nucleotide sequence ID" value="NZ_JBIGHY010000010.1"/>
</dbReference>
<accession>A0ABW7ETC0</accession>
<sequence length="228" mass="25526">MAFTRWVAGGVLALQLAPALGQPEHPCGSLENAYGPFDYRRERGRLLEIVDRAHFNSDVRNLRRGQSGSLGGDIDYTLRASPNHHLALASIAELGIRSKQRHPQALKRSIDCYFDRAMRFQPDDHLVRMLYASFLQRMNFNADALVIVESIERMPNLVGMSHFNLGMLLMDLGETERALGHAWQALEMGWPRTDLKERLQKGGKWRDPPDAGAQAPQAAQSASQAAPR</sequence>
<feature type="compositionally biased region" description="Basic and acidic residues" evidence="1">
    <location>
        <begin position="197"/>
        <end position="209"/>
    </location>
</feature>
<comment type="caution">
    <text evidence="2">The sequence shown here is derived from an EMBL/GenBank/DDBJ whole genome shotgun (WGS) entry which is preliminary data.</text>
</comment>